<sequence length="46" mass="4760">MAEQRLDDEIEQITHALHEAGPTSRDGVEQAVAAVPGAPALPPCPA</sequence>
<dbReference type="EMBL" id="JAUSWV010000002">
    <property type="protein sequence ID" value="MDQ0578360.1"/>
    <property type="molecule type" value="Genomic_DNA"/>
</dbReference>
<proteinExistence type="predicted"/>
<evidence type="ECO:0000313" key="2">
    <source>
        <dbReference type="Proteomes" id="UP001230654"/>
    </source>
</evidence>
<protein>
    <submittedName>
        <fullName evidence="1">Uncharacterized protein</fullName>
    </submittedName>
</protein>
<dbReference type="Proteomes" id="UP001230654">
    <property type="component" value="Unassembled WGS sequence"/>
</dbReference>
<reference evidence="1 2" key="1">
    <citation type="submission" date="2023-07" db="EMBL/GenBank/DDBJ databases">
        <title>Comparative genomics of wheat-associated soil bacteria to identify genetic determinants of phenazine resistance.</title>
        <authorList>
            <person name="Mouncey N."/>
        </authorList>
    </citation>
    <scope>NUCLEOTIDE SEQUENCE [LARGE SCALE GENOMIC DNA]</scope>
    <source>
        <strain evidence="1 2">B2I6</strain>
    </source>
</reference>
<organism evidence="1 2">
    <name type="scientific">Streptomyces rishiriensis</name>
    <dbReference type="NCBI Taxonomy" id="68264"/>
    <lineage>
        <taxon>Bacteria</taxon>
        <taxon>Bacillati</taxon>
        <taxon>Actinomycetota</taxon>
        <taxon>Actinomycetes</taxon>
        <taxon>Kitasatosporales</taxon>
        <taxon>Streptomycetaceae</taxon>
        <taxon>Streptomyces</taxon>
    </lineage>
</organism>
<comment type="caution">
    <text evidence="1">The sequence shown here is derived from an EMBL/GenBank/DDBJ whole genome shotgun (WGS) entry which is preliminary data.</text>
</comment>
<keyword evidence="2" id="KW-1185">Reference proteome</keyword>
<dbReference type="RefSeq" id="WP_307160996.1">
    <property type="nucleotide sequence ID" value="NZ_JAUSWV010000002.1"/>
</dbReference>
<accession>A0ABU0NGY6</accession>
<evidence type="ECO:0000313" key="1">
    <source>
        <dbReference type="EMBL" id="MDQ0578360.1"/>
    </source>
</evidence>
<name>A0ABU0NGY6_STRRH</name>
<gene>
    <name evidence="1" type="ORF">QF030_000538</name>
</gene>